<dbReference type="SMART" id="SM00388">
    <property type="entry name" value="HisKA"/>
    <property type="match status" value="1"/>
</dbReference>
<dbReference type="InterPro" id="IPR003018">
    <property type="entry name" value="GAF"/>
</dbReference>
<dbReference type="GO" id="GO:0000156">
    <property type="term" value="F:phosphorelay response regulator activity"/>
    <property type="evidence" value="ECO:0007669"/>
    <property type="project" value="TreeGrafter"/>
</dbReference>
<reference evidence="9 10" key="1">
    <citation type="submission" date="2019-08" db="EMBL/GenBank/DDBJ databases">
        <title>Whole genome sequencing of chitin degrading bacteria Chitinophaga pinensis YS16.</title>
        <authorList>
            <person name="Singh R.P."/>
            <person name="Manchanda G."/>
            <person name="Maurya I.K."/>
            <person name="Joshi N.K."/>
            <person name="Srivastava A.K."/>
        </authorList>
    </citation>
    <scope>NUCLEOTIDE SEQUENCE [LARGE SCALE GENOMIC DNA]</scope>
    <source>
        <strain evidence="9 10">YS-16</strain>
    </source>
</reference>
<dbReference type="InterPro" id="IPR035965">
    <property type="entry name" value="PAS-like_dom_sf"/>
</dbReference>
<dbReference type="InterPro" id="IPR036890">
    <property type="entry name" value="HATPase_C_sf"/>
</dbReference>
<dbReference type="SMART" id="SM00065">
    <property type="entry name" value="GAF"/>
    <property type="match status" value="1"/>
</dbReference>
<keyword evidence="3" id="KW-0597">Phosphoprotein</keyword>
<dbReference type="InterPro" id="IPR005467">
    <property type="entry name" value="His_kinase_dom"/>
</dbReference>
<dbReference type="InterPro" id="IPR004358">
    <property type="entry name" value="Sig_transdc_His_kin-like_C"/>
</dbReference>
<evidence type="ECO:0000256" key="1">
    <source>
        <dbReference type="ARBA" id="ARBA00000085"/>
    </source>
</evidence>
<dbReference type="NCBIfam" id="TIGR00229">
    <property type="entry name" value="sensory_box"/>
    <property type="match status" value="1"/>
</dbReference>
<evidence type="ECO:0000259" key="7">
    <source>
        <dbReference type="PROSITE" id="PS50109"/>
    </source>
</evidence>
<gene>
    <name evidence="9" type="ORF">FEF09_05795</name>
</gene>
<evidence type="ECO:0000256" key="2">
    <source>
        <dbReference type="ARBA" id="ARBA00012438"/>
    </source>
</evidence>
<dbReference type="PROSITE" id="PS50113">
    <property type="entry name" value="PAC"/>
    <property type="match status" value="1"/>
</dbReference>
<dbReference type="Pfam" id="PF13185">
    <property type="entry name" value="GAF_2"/>
    <property type="match status" value="1"/>
</dbReference>
<keyword evidence="4" id="KW-0808">Transferase</keyword>
<keyword evidence="6" id="KW-0472">Membrane</keyword>
<sequence>MEVQHLLGTNEARLKAVIEATPECIKIVAPDGTLQFMNKAGLCMVEATEAQTVEGCCVFDIIAPEYRENWIEKHNRVCNGESLNWEFDIIGLNGTRRHMETHAVPMPNGDGTFSQLAVTRDITARKQSEQTLKRHDIILRGQKYALEQAVHGKPIKEVLETLVKTVEDQSDGSLMASILLIDPEGRRMLHGASPSLPAAYNEAVNGVEIGPAVGSCGTAAFTGEEITVQNIANDPLWADYKELALSHGLRACWSIPILSSQQRPLATFALYYTTEQTPAPEDREAVELLARTAGIVIEWYREIAERKALMAQLETRVRERTNELNNVNAALQSSNDTLKQFAHVASHDLKEPVRKIKIFTSRLQDETGHLLNEGGKTYLDKIQSSAERMSTMIEGVLNYSVQNGARQINEQIDLNLIIEEIRNDLEVLIQQKHAVVNAGPLPVIEGDRILIHQLFYNLLNNSLKFTTEEEQPVISIGATPVLQHQEACYNIFITDNGIGFDQQQSEKIFDTFTRLNSKDKYDGTGLGLALCKKIVQRHHGTIMASSENGKGATFSLILPVVQPASTELQPV</sequence>
<organism evidence="9 10">
    <name type="scientific">Chitinophaga pinensis</name>
    <dbReference type="NCBI Taxonomy" id="79329"/>
    <lineage>
        <taxon>Bacteria</taxon>
        <taxon>Pseudomonadati</taxon>
        <taxon>Bacteroidota</taxon>
        <taxon>Chitinophagia</taxon>
        <taxon>Chitinophagales</taxon>
        <taxon>Chitinophagaceae</taxon>
        <taxon>Chitinophaga</taxon>
    </lineage>
</organism>
<comment type="caution">
    <text evidence="9">The sequence shown here is derived from an EMBL/GenBank/DDBJ whole genome shotgun (WGS) entry which is preliminary data.</text>
</comment>
<dbReference type="SUPFAM" id="SSF55874">
    <property type="entry name" value="ATPase domain of HSP90 chaperone/DNA topoisomerase II/histidine kinase"/>
    <property type="match status" value="1"/>
</dbReference>
<dbReference type="InterPro" id="IPR029016">
    <property type="entry name" value="GAF-like_dom_sf"/>
</dbReference>
<evidence type="ECO:0000313" key="9">
    <source>
        <dbReference type="EMBL" id="TWW01507.1"/>
    </source>
</evidence>
<accession>A0A5C6LXZ4</accession>
<protein>
    <recommendedName>
        <fullName evidence="2">histidine kinase</fullName>
        <ecNumber evidence="2">2.7.13.3</ecNumber>
    </recommendedName>
</protein>
<dbReference type="GO" id="GO:0016020">
    <property type="term" value="C:membrane"/>
    <property type="evidence" value="ECO:0007669"/>
    <property type="project" value="UniProtKB-SubCell"/>
</dbReference>
<proteinExistence type="predicted"/>
<evidence type="ECO:0000256" key="5">
    <source>
        <dbReference type="ARBA" id="ARBA00022777"/>
    </source>
</evidence>
<feature type="domain" description="Histidine kinase" evidence="7">
    <location>
        <begin position="344"/>
        <end position="562"/>
    </location>
</feature>
<dbReference type="SMART" id="SM00387">
    <property type="entry name" value="HATPase_c"/>
    <property type="match status" value="1"/>
</dbReference>
<evidence type="ECO:0000256" key="4">
    <source>
        <dbReference type="ARBA" id="ARBA00022679"/>
    </source>
</evidence>
<dbReference type="SUPFAM" id="SSF55785">
    <property type="entry name" value="PYP-like sensor domain (PAS domain)"/>
    <property type="match status" value="1"/>
</dbReference>
<dbReference type="EMBL" id="VOHS01000004">
    <property type="protein sequence ID" value="TWW01507.1"/>
    <property type="molecule type" value="Genomic_DNA"/>
</dbReference>
<dbReference type="CDD" id="cd00082">
    <property type="entry name" value="HisKA"/>
    <property type="match status" value="1"/>
</dbReference>
<dbReference type="InterPro" id="IPR000014">
    <property type="entry name" value="PAS"/>
</dbReference>
<dbReference type="GO" id="GO:0000155">
    <property type="term" value="F:phosphorelay sensor kinase activity"/>
    <property type="evidence" value="ECO:0007669"/>
    <property type="project" value="InterPro"/>
</dbReference>
<dbReference type="AlphaFoldDB" id="A0A5C6LXZ4"/>
<dbReference type="InterPro" id="IPR000700">
    <property type="entry name" value="PAS-assoc_C"/>
</dbReference>
<dbReference type="Proteomes" id="UP000318815">
    <property type="component" value="Unassembled WGS sequence"/>
</dbReference>
<evidence type="ECO:0000313" key="10">
    <source>
        <dbReference type="Proteomes" id="UP000318815"/>
    </source>
</evidence>
<dbReference type="Gene3D" id="3.30.565.10">
    <property type="entry name" value="Histidine kinase-like ATPase, C-terminal domain"/>
    <property type="match status" value="1"/>
</dbReference>
<dbReference type="GO" id="GO:0007234">
    <property type="term" value="P:osmosensory signaling via phosphorelay pathway"/>
    <property type="evidence" value="ECO:0007669"/>
    <property type="project" value="TreeGrafter"/>
</dbReference>
<dbReference type="Pfam" id="PF02518">
    <property type="entry name" value="HATPase_c"/>
    <property type="match status" value="1"/>
</dbReference>
<comment type="catalytic activity">
    <reaction evidence="1">
        <text>ATP + protein L-histidine = ADP + protein N-phospho-L-histidine.</text>
        <dbReference type="EC" id="2.7.13.3"/>
    </reaction>
</comment>
<evidence type="ECO:0000256" key="3">
    <source>
        <dbReference type="ARBA" id="ARBA00022553"/>
    </source>
</evidence>
<dbReference type="InterPro" id="IPR003594">
    <property type="entry name" value="HATPase_dom"/>
</dbReference>
<keyword evidence="5" id="KW-0418">Kinase</keyword>
<feature type="domain" description="PAC" evidence="8">
    <location>
        <begin position="83"/>
        <end position="134"/>
    </location>
</feature>
<dbReference type="PRINTS" id="PR00344">
    <property type="entry name" value="BCTRLSENSOR"/>
</dbReference>
<dbReference type="SUPFAM" id="SSF55781">
    <property type="entry name" value="GAF domain-like"/>
    <property type="match status" value="1"/>
</dbReference>
<dbReference type="OrthoDB" id="9766459at2"/>
<dbReference type="Gene3D" id="3.30.450.40">
    <property type="match status" value="1"/>
</dbReference>
<dbReference type="RefSeq" id="WP_146304230.1">
    <property type="nucleotide sequence ID" value="NZ_VOHS01000004.1"/>
</dbReference>
<dbReference type="FunFam" id="3.30.565.10:FF:000006">
    <property type="entry name" value="Sensor histidine kinase WalK"/>
    <property type="match status" value="1"/>
</dbReference>
<dbReference type="InterPro" id="IPR013656">
    <property type="entry name" value="PAS_4"/>
</dbReference>
<evidence type="ECO:0000256" key="6">
    <source>
        <dbReference type="ARBA" id="ARBA00023136"/>
    </source>
</evidence>
<dbReference type="Pfam" id="PF00512">
    <property type="entry name" value="HisKA"/>
    <property type="match status" value="1"/>
</dbReference>
<dbReference type="InterPro" id="IPR003661">
    <property type="entry name" value="HisK_dim/P_dom"/>
</dbReference>
<dbReference type="PANTHER" id="PTHR42878">
    <property type="entry name" value="TWO-COMPONENT HISTIDINE KINASE"/>
    <property type="match status" value="1"/>
</dbReference>
<dbReference type="GO" id="GO:0030295">
    <property type="term" value="F:protein kinase activator activity"/>
    <property type="evidence" value="ECO:0007669"/>
    <property type="project" value="TreeGrafter"/>
</dbReference>
<dbReference type="PANTHER" id="PTHR42878:SF15">
    <property type="entry name" value="BACTERIOPHYTOCHROME"/>
    <property type="match status" value="1"/>
</dbReference>
<dbReference type="InterPro" id="IPR050351">
    <property type="entry name" value="BphY/WalK/GraS-like"/>
</dbReference>
<name>A0A5C6LXZ4_9BACT</name>
<dbReference type="InterPro" id="IPR036097">
    <property type="entry name" value="HisK_dim/P_sf"/>
</dbReference>
<evidence type="ECO:0000259" key="8">
    <source>
        <dbReference type="PROSITE" id="PS50113"/>
    </source>
</evidence>
<dbReference type="Gene3D" id="3.30.450.20">
    <property type="entry name" value="PAS domain"/>
    <property type="match status" value="1"/>
</dbReference>
<keyword evidence="10" id="KW-1185">Reference proteome</keyword>
<dbReference type="Gene3D" id="1.10.287.130">
    <property type="match status" value="1"/>
</dbReference>
<dbReference type="Pfam" id="PF08448">
    <property type="entry name" value="PAS_4"/>
    <property type="match status" value="1"/>
</dbReference>
<dbReference type="PROSITE" id="PS50109">
    <property type="entry name" value="HIS_KIN"/>
    <property type="match status" value="1"/>
</dbReference>
<dbReference type="EC" id="2.7.13.3" evidence="2"/>
<dbReference type="SUPFAM" id="SSF47384">
    <property type="entry name" value="Homodimeric domain of signal transducing histidine kinase"/>
    <property type="match status" value="1"/>
</dbReference>